<proteinExistence type="inferred from homology"/>
<dbReference type="SMART" id="SM00493">
    <property type="entry name" value="TOPRIM"/>
    <property type="match status" value="1"/>
</dbReference>
<feature type="site" description="Interaction with DNA" evidence="10">
    <location>
        <position position="142"/>
    </location>
</feature>
<dbReference type="InterPro" id="IPR005733">
    <property type="entry name" value="TopoI_bac-type"/>
</dbReference>
<dbReference type="PANTHER" id="PTHR42785">
    <property type="entry name" value="DNA TOPOISOMERASE, TYPE IA, CORE"/>
    <property type="match status" value="1"/>
</dbReference>
<dbReference type="Pfam" id="PF01396">
    <property type="entry name" value="Zn_ribbon_Top1"/>
    <property type="match status" value="2"/>
</dbReference>
<protein>
    <recommendedName>
        <fullName evidence="10">DNA topoisomerase 1</fullName>
        <ecNumber evidence="10">5.6.2.1</ecNumber>
    </recommendedName>
    <alternativeName>
        <fullName evidence="10">DNA topoisomerase I</fullName>
    </alternativeName>
</protein>
<feature type="region of interest" description="Interaction with DNA" evidence="10">
    <location>
        <begin position="162"/>
        <end position="167"/>
    </location>
</feature>
<dbReference type="PANTHER" id="PTHR42785:SF1">
    <property type="entry name" value="DNA TOPOISOMERASE"/>
    <property type="match status" value="1"/>
</dbReference>
<dbReference type="GO" id="GO:0003677">
    <property type="term" value="F:DNA binding"/>
    <property type="evidence" value="ECO:0007669"/>
    <property type="project" value="UniProtKB-KW"/>
</dbReference>
<evidence type="ECO:0000256" key="9">
    <source>
        <dbReference type="ARBA" id="ARBA00023235"/>
    </source>
</evidence>
<feature type="domain" description="Topo IA-type catalytic" evidence="14">
    <location>
        <begin position="128"/>
        <end position="558"/>
    </location>
</feature>
<keyword evidence="9 10" id="KW-0413">Isomerase</keyword>
<evidence type="ECO:0000256" key="12">
    <source>
        <dbReference type="SAM" id="MobiDB-lite"/>
    </source>
</evidence>
<dbReference type="Gene3D" id="1.10.460.10">
    <property type="entry name" value="Topoisomerase I, domain 2"/>
    <property type="match status" value="1"/>
</dbReference>
<evidence type="ECO:0000256" key="10">
    <source>
        <dbReference type="HAMAP-Rule" id="MF_00952"/>
    </source>
</evidence>
<evidence type="ECO:0000256" key="8">
    <source>
        <dbReference type="ARBA" id="ARBA00023125"/>
    </source>
</evidence>
<dbReference type="Gene3D" id="2.70.20.10">
    <property type="entry name" value="Topoisomerase I, domain 3"/>
    <property type="match status" value="1"/>
</dbReference>
<dbReference type="PROSITE" id="PS50880">
    <property type="entry name" value="TOPRIM"/>
    <property type="match status" value="1"/>
</dbReference>
<evidence type="ECO:0000313" key="15">
    <source>
        <dbReference type="EMBL" id="PIU41776.1"/>
    </source>
</evidence>
<dbReference type="InterPro" id="IPR013825">
    <property type="entry name" value="Topo_IA_cen_sub2"/>
</dbReference>
<dbReference type="GO" id="GO:0005694">
    <property type="term" value="C:chromosome"/>
    <property type="evidence" value="ECO:0007669"/>
    <property type="project" value="InterPro"/>
</dbReference>
<dbReference type="GO" id="GO:0008270">
    <property type="term" value="F:zinc ion binding"/>
    <property type="evidence" value="ECO:0007669"/>
    <property type="project" value="UniProtKB-KW"/>
</dbReference>
<keyword evidence="3" id="KW-0479">Metal-binding</keyword>
<dbReference type="InterPro" id="IPR023406">
    <property type="entry name" value="Topo_IA_AS"/>
</dbReference>
<evidence type="ECO:0000259" key="14">
    <source>
        <dbReference type="PROSITE" id="PS52039"/>
    </source>
</evidence>
<dbReference type="SUPFAM" id="SSF57783">
    <property type="entry name" value="Zinc beta-ribbon"/>
    <property type="match status" value="2"/>
</dbReference>
<evidence type="ECO:0000259" key="13">
    <source>
        <dbReference type="PROSITE" id="PS50880"/>
    </source>
</evidence>
<name>A0A2J0L3D1_9BACT</name>
<reference evidence="15 16" key="1">
    <citation type="submission" date="2017-09" db="EMBL/GenBank/DDBJ databases">
        <title>Depth-based differentiation of microbial function through sediment-hosted aquifers and enrichment of novel symbionts in the deep terrestrial subsurface.</title>
        <authorList>
            <person name="Probst A.J."/>
            <person name="Ladd B."/>
            <person name="Jarett J.K."/>
            <person name="Geller-Mcgrath D.E."/>
            <person name="Sieber C.M."/>
            <person name="Emerson J.B."/>
            <person name="Anantharaman K."/>
            <person name="Thomas B.C."/>
            <person name="Malmstrom R."/>
            <person name="Stieglmeier M."/>
            <person name="Klingl A."/>
            <person name="Woyke T."/>
            <person name="Ryan C.M."/>
            <person name="Banfield J.F."/>
        </authorList>
    </citation>
    <scope>NUCLEOTIDE SEQUENCE [LARGE SCALE GENOMIC DNA]</scope>
    <source>
        <strain evidence="15">CG07_land_8_20_14_0_80_42_15</strain>
    </source>
</reference>
<feature type="site" description="Interaction with DNA" evidence="10">
    <location>
        <position position="303"/>
    </location>
</feature>
<feature type="domain" description="Toprim" evidence="13">
    <location>
        <begin position="3"/>
        <end position="112"/>
    </location>
</feature>
<dbReference type="PROSITE" id="PS52039">
    <property type="entry name" value="TOPO_IA_2"/>
    <property type="match status" value="1"/>
</dbReference>
<dbReference type="InterPro" id="IPR013498">
    <property type="entry name" value="Topo_IA_Znf"/>
</dbReference>
<sequence>MAKGLVIVESPAKSHTIGKILGDDYEVMASLGHLVDLPIGKVGIDFENNFEPTYVVIKDRKKILLQLKKAAKDKEAIYLAADPDREGEAISWHISKQIGVGKKIYRVRFYEITKEAVLDAFKNADEINMNLVNSQQARRILDRIVGYKLSPLLWKKVGRGLSAGRVQSVAVKIVVDREKEIQAFKAQEYWDIEAELSKKGAKQEESFIAKLDKKDLKKVEIKNKKEADDLVEILKKQTYVVKDIKETKKHRKPPAPFTTSKLQQEAFNKLRYPVHRTMKIAQELYEGVELGKGNPIGLITYMRTDSTKVASVAQQDAKKYIIDKFGKEYAPKIFNVYKVKKNAQEAHEAIRPALPLHEPEGVRNFLSEDQFKLYKLIWDRFLASQMKEASLLVVTVDIKAGAYTFRASGTTVLFDGFLKIYIEEDEENGKKVLPKFSIDEVLDLLKLDPSQHFTKPPPRFSDASLVKVLEEEGIGRPSTYAPIIYTIISRHYVVREKGYLRPTDLGMIVTELLVKHFSDIMDPKFTAKMEEELDDIEERKQDKLKVLNDFYGPFSKALEKAADNMRDVKHEIVETNEVCELCGKKMVIKWSRRGRFLSCSGYPECKGAKSISTGIKCPVPNCGGELVERRSKRGIFYGCTKYPKCTHITNKLPEQESNNSETNNSVPGSNNV</sequence>
<dbReference type="Gene3D" id="3.40.50.140">
    <property type="match status" value="1"/>
</dbReference>
<feature type="region of interest" description="Disordered" evidence="12">
    <location>
        <begin position="653"/>
        <end position="672"/>
    </location>
</feature>
<feature type="site" description="Interaction with DNA" evidence="10">
    <location>
        <position position="147"/>
    </location>
</feature>
<dbReference type="InterPro" id="IPR013497">
    <property type="entry name" value="Topo_IA_cen"/>
</dbReference>
<evidence type="ECO:0000256" key="7">
    <source>
        <dbReference type="ARBA" id="ARBA00023029"/>
    </source>
</evidence>
<gene>
    <name evidence="10" type="primary">topA</name>
    <name evidence="15" type="ORF">COS99_03700</name>
</gene>
<dbReference type="InterPro" id="IPR028612">
    <property type="entry name" value="Topoisom_1_IA"/>
</dbReference>
<dbReference type="GO" id="GO:0003917">
    <property type="term" value="F:DNA topoisomerase type I (single strand cut, ATP-independent) activity"/>
    <property type="evidence" value="ECO:0007669"/>
    <property type="project" value="UniProtKB-UniRule"/>
</dbReference>
<feature type="site" description="Interaction with DNA" evidence="10">
    <location>
        <position position="490"/>
    </location>
</feature>
<dbReference type="InterPro" id="IPR013826">
    <property type="entry name" value="Topo_IA_cen_sub3"/>
</dbReference>
<feature type="coiled-coil region" evidence="11">
    <location>
        <begin position="526"/>
        <end position="578"/>
    </location>
</feature>
<evidence type="ECO:0000256" key="4">
    <source>
        <dbReference type="ARBA" id="ARBA00022771"/>
    </source>
</evidence>
<feature type="site" description="Interaction with DNA" evidence="10">
    <location>
        <position position="33"/>
    </location>
</feature>
<dbReference type="GO" id="GO:0006265">
    <property type="term" value="P:DNA topological change"/>
    <property type="evidence" value="ECO:0007669"/>
    <property type="project" value="UniProtKB-UniRule"/>
</dbReference>
<evidence type="ECO:0000313" key="16">
    <source>
        <dbReference type="Proteomes" id="UP000230052"/>
    </source>
</evidence>
<accession>A0A2J0L3D1</accession>
<dbReference type="Proteomes" id="UP000230052">
    <property type="component" value="Unassembled WGS sequence"/>
</dbReference>
<comment type="similarity">
    <text evidence="2 10">Belongs to the type IA topoisomerase family.</text>
</comment>
<organism evidence="15 16">
    <name type="scientific">Candidatus Aquitaenariimonas noxiae</name>
    <dbReference type="NCBI Taxonomy" id="1974741"/>
    <lineage>
        <taxon>Bacteria</taxon>
        <taxon>Pseudomonadati</taxon>
        <taxon>Candidatus Omnitrophota</taxon>
        <taxon>Candidatus Aquitaenariimonas</taxon>
    </lineage>
</organism>
<dbReference type="EMBL" id="PEWV01000034">
    <property type="protein sequence ID" value="PIU41776.1"/>
    <property type="molecule type" value="Genomic_DNA"/>
</dbReference>
<evidence type="ECO:0000256" key="5">
    <source>
        <dbReference type="ARBA" id="ARBA00022833"/>
    </source>
</evidence>
<dbReference type="InterPro" id="IPR023405">
    <property type="entry name" value="Topo_IA_core_domain"/>
</dbReference>
<dbReference type="CDD" id="cd00186">
    <property type="entry name" value="TOP1Ac"/>
    <property type="match status" value="1"/>
</dbReference>
<dbReference type="SUPFAM" id="SSF56712">
    <property type="entry name" value="Prokaryotic type I DNA topoisomerase"/>
    <property type="match status" value="1"/>
</dbReference>
<keyword evidence="8 10" id="KW-0238">DNA-binding</keyword>
<dbReference type="InterPro" id="IPR000380">
    <property type="entry name" value="Topo_IA"/>
</dbReference>
<dbReference type="InterPro" id="IPR034149">
    <property type="entry name" value="TOPRIM_TopoI"/>
</dbReference>
<feature type="active site" description="O-(5'-phospho-DNA)-tyrosine intermediate" evidence="10">
    <location>
        <position position="301"/>
    </location>
</feature>
<dbReference type="InterPro" id="IPR006171">
    <property type="entry name" value="TOPRIM_dom"/>
</dbReference>
<dbReference type="InterPro" id="IPR003602">
    <property type="entry name" value="Topo_IA_DNA-bd_dom"/>
</dbReference>
<keyword evidence="4" id="KW-0863">Zinc-finger</keyword>
<dbReference type="AlphaFoldDB" id="A0A2J0L3D1"/>
<comment type="catalytic activity">
    <reaction evidence="1 10">
        <text>ATP-independent breakage of single-stranded DNA, followed by passage and rejoining.</text>
        <dbReference type="EC" id="5.6.2.1"/>
    </reaction>
</comment>
<dbReference type="Gene3D" id="3.30.65.10">
    <property type="entry name" value="Bacterial Topoisomerase I, domain 1"/>
    <property type="match status" value="2"/>
</dbReference>
<feature type="compositionally biased region" description="Low complexity" evidence="12">
    <location>
        <begin position="655"/>
        <end position="665"/>
    </location>
</feature>
<dbReference type="Pfam" id="PF01131">
    <property type="entry name" value="Topoisom_bac"/>
    <property type="match status" value="1"/>
</dbReference>
<keyword evidence="7 10" id="KW-0799">Topoisomerase</keyword>
<evidence type="ECO:0000256" key="2">
    <source>
        <dbReference type="ARBA" id="ARBA00009446"/>
    </source>
</evidence>
<dbReference type="Gene3D" id="1.10.290.10">
    <property type="entry name" value="Topoisomerase I, domain 4"/>
    <property type="match status" value="1"/>
</dbReference>
<dbReference type="NCBIfam" id="TIGR01051">
    <property type="entry name" value="topA_bact"/>
    <property type="match status" value="1"/>
</dbReference>
<evidence type="ECO:0000256" key="11">
    <source>
        <dbReference type="SAM" id="Coils"/>
    </source>
</evidence>
<evidence type="ECO:0000256" key="6">
    <source>
        <dbReference type="ARBA" id="ARBA00022842"/>
    </source>
</evidence>
<comment type="function">
    <text evidence="10">Releases the supercoiling and torsional tension of DNA, which is introduced during the DNA replication and transcription, by transiently cleaving and rejoining one strand of the DNA duplex. Introduces a single-strand break via transesterification at a target site in duplex DNA. The scissile phosphodiester is attacked by the catalytic tyrosine of the enzyme, resulting in the formation of a DNA-(5'-phosphotyrosyl)-enzyme intermediate and the expulsion of a 3'-OH DNA strand. The free DNA strand then undergoes passage around the unbroken strand, thus removing DNA supercoils. Finally, in the religation step, the DNA 3'-OH attacks the covalent intermediate to expel the active-site tyrosine and restore the DNA phosphodiester backbone.</text>
</comment>
<keyword evidence="6" id="KW-0460">Magnesium</keyword>
<dbReference type="InterPro" id="IPR003601">
    <property type="entry name" value="Topo_IA_2"/>
</dbReference>
<feature type="site" description="Interaction with DNA" evidence="10">
    <location>
        <position position="138"/>
    </location>
</feature>
<evidence type="ECO:0000256" key="1">
    <source>
        <dbReference type="ARBA" id="ARBA00000213"/>
    </source>
</evidence>
<dbReference type="PROSITE" id="PS00396">
    <property type="entry name" value="TOPO_IA_1"/>
    <property type="match status" value="1"/>
</dbReference>
<evidence type="ECO:0000256" key="3">
    <source>
        <dbReference type="ARBA" id="ARBA00022723"/>
    </source>
</evidence>
<comment type="subunit">
    <text evidence="10">Monomer.</text>
</comment>
<keyword evidence="11" id="KW-0175">Coiled coil</keyword>
<dbReference type="InterPro" id="IPR013824">
    <property type="entry name" value="Topo_IA_cen_sub1"/>
</dbReference>
<dbReference type="CDD" id="cd03363">
    <property type="entry name" value="TOPRIM_TopoIA_TopoI"/>
    <property type="match status" value="1"/>
</dbReference>
<feature type="site" description="Interaction with DNA" evidence="10">
    <location>
        <position position="139"/>
    </location>
</feature>
<dbReference type="PRINTS" id="PR00417">
    <property type="entry name" value="PRTPISMRASEI"/>
</dbReference>
<keyword evidence="5" id="KW-0862">Zinc</keyword>
<feature type="site" description="Interaction with DNA" evidence="10">
    <location>
        <position position="154"/>
    </location>
</feature>
<dbReference type="SMART" id="SM00436">
    <property type="entry name" value="TOP1Bc"/>
    <property type="match status" value="1"/>
</dbReference>
<dbReference type="EC" id="5.6.2.1" evidence="10"/>
<dbReference type="Pfam" id="PF01751">
    <property type="entry name" value="Toprim"/>
    <property type="match status" value="1"/>
</dbReference>
<comment type="caution">
    <text evidence="15">The sequence shown here is derived from an EMBL/GenBank/DDBJ whole genome shotgun (WGS) entry which is preliminary data.</text>
</comment>
<dbReference type="SMART" id="SM00437">
    <property type="entry name" value="TOP1Ac"/>
    <property type="match status" value="1"/>
</dbReference>
<dbReference type="HAMAP" id="MF_00952">
    <property type="entry name" value="Topoisom_1_prok"/>
    <property type="match status" value="1"/>
</dbReference>